<organism evidence="2 3">
    <name type="scientific">Asterophora parasitica</name>
    <dbReference type="NCBI Taxonomy" id="117018"/>
    <lineage>
        <taxon>Eukaryota</taxon>
        <taxon>Fungi</taxon>
        <taxon>Dikarya</taxon>
        <taxon>Basidiomycota</taxon>
        <taxon>Agaricomycotina</taxon>
        <taxon>Agaricomycetes</taxon>
        <taxon>Agaricomycetidae</taxon>
        <taxon>Agaricales</taxon>
        <taxon>Tricholomatineae</taxon>
        <taxon>Lyophyllaceae</taxon>
        <taxon>Asterophora</taxon>
    </lineage>
</organism>
<dbReference type="PANTHER" id="PTHR47260">
    <property type="entry name" value="UPF0644 PROTEIN PB2B4.06"/>
    <property type="match status" value="1"/>
</dbReference>
<dbReference type="InterPro" id="IPR052061">
    <property type="entry name" value="PTE-AB_protein"/>
</dbReference>
<feature type="region of interest" description="Disordered" evidence="1">
    <location>
        <begin position="15"/>
        <end position="35"/>
    </location>
</feature>
<feature type="region of interest" description="Disordered" evidence="1">
    <location>
        <begin position="439"/>
        <end position="470"/>
    </location>
</feature>
<evidence type="ECO:0000313" key="2">
    <source>
        <dbReference type="EMBL" id="KAG5641733.1"/>
    </source>
</evidence>
<name>A0A9P7G449_9AGAR</name>
<reference evidence="2" key="2">
    <citation type="submission" date="2021-10" db="EMBL/GenBank/DDBJ databases">
        <title>Phylogenomics reveals ancestral predisposition of the termite-cultivated fungus Termitomyces towards a domesticated lifestyle.</title>
        <authorList>
            <person name="Auxier B."/>
            <person name="Grum-Grzhimaylo A."/>
            <person name="Cardenas M.E."/>
            <person name="Lodge J.D."/>
            <person name="Laessoe T."/>
            <person name="Pedersen O."/>
            <person name="Smith M.E."/>
            <person name="Kuyper T.W."/>
            <person name="Franco-Molano E.A."/>
            <person name="Baroni T.J."/>
            <person name="Aanen D.K."/>
        </authorList>
    </citation>
    <scope>NUCLEOTIDE SEQUENCE</scope>
    <source>
        <strain evidence="2">AP01</strain>
        <tissue evidence="2">Mycelium</tissue>
    </source>
</reference>
<feature type="region of interest" description="Disordered" evidence="1">
    <location>
        <begin position="243"/>
        <end position="307"/>
    </location>
</feature>
<dbReference type="Gene3D" id="3.10.129.10">
    <property type="entry name" value="Hotdog Thioesterase"/>
    <property type="match status" value="1"/>
</dbReference>
<protein>
    <recommendedName>
        <fullName evidence="4">Thioesterase domain-containing protein</fullName>
    </recommendedName>
</protein>
<evidence type="ECO:0000256" key="1">
    <source>
        <dbReference type="SAM" id="MobiDB-lite"/>
    </source>
</evidence>
<feature type="non-terminal residue" evidence="2">
    <location>
        <position position="470"/>
    </location>
</feature>
<dbReference type="SUPFAM" id="SSF54637">
    <property type="entry name" value="Thioesterase/thiol ester dehydrase-isomerase"/>
    <property type="match status" value="1"/>
</dbReference>
<accession>A0A9P7G449</accession>
<dbReference type="Proteomes" id="UP000775547">
    <property type="component" value="Unassembled WGS sequence"/>
</dbReference>
<dbReference type="EMBL" id="JABCKV010000258">
    <property type="protein sequence ID" value="KAG5641733.1"/>
    <property type="molecule type" value="Genomic_DNA"/>
</dbReference>
<dbReference type="OrthoDB" id="506431at2759"/>
<dbReference type="PANTHER" id="PTHR47260:SF1">
    <property type="entry name" value="UPF0644 PROTEIN PB2B4.06"/>
    <property type="match status" value="1"/>
</dbReference>
<keyword evidence="3" id="KW-1185">Reference proteome</keyword>
<dbReference type="AlphaFoldDB" id="A0A9P7G449"/>
<evidence type="ECO:0000313" key="3">
    <source>
        <dbReference type="Proteomes" id="UP000775547"/>
    </source>
</evidence>
<dbReference type="InterPro" id="IPR029069">
    <property type="entry name" value="HotDog_dom_sf"/>
</dbReference>
<evidence type="ECO:0008006" key="4">
    <source>
        <dbReference type="Google" id="ProtNLM"/>
    </source>
</evidence>
<gene>
    <name evidence="2" type="ORF">DXG03_004324</name>
</gene>
<comment type="caution">
    <text evidence="2">The sequence shown here is derived from an EMBL/GenBank/DDBJ whole genome shotgun (WGS) entry which is preliminary data.</text>
</comment>
<reference evidence="2" key="1">
    <citation type="submission" date="2020-07" db="EMBL/GenBank/DDBJ databases">
        <authorList>
            <person name="Nieuwenhuis M."/>
            <person name="Van De Peppel L.J.J."/>
        </authorList>
    </citation>
    <scope>NUCLEOTIDE SEQUENCE</scope>
    <source>
        <strain evidence="2">AP01</strain>
        <tissue evidence="2">Mycelium</tissue>
    </source>
</reference>
<sequence>MSASLLRRFSGATFKHTQRQKAAQRRLLSTPPHATPKAWRPLATASAVAAFSAAAYTLGSIYPPSALTILFPRTAPAPLDPTTPEARAYTDALEQSLQTLPLLESLRERADADDWYEVRPYTNFPEERRVNSLTSGSLRGPGKLALFPLVRAKKDESESYVFTHVGRGLCGHDGIIHGGLLATLLDETLARTDEEVEVIPHPSAPSLEHTLSFSQAVPSRSPTVEVLIAESVHLVKEKRKAMAGVSMEENEDENVGDDAGFSSTQVRVADADEEKPLLVERRRRTSSTLEAGNPPDIQDPEEQPPKRRGVQAVFGLTTSPSELQAQRAVPQRVDVNRPPQPSNPNPGIAFRAGLRSTGLIRHGNFKRQVDSTSSPVATVLATRGVNGVFPSTPPVPTPATTSRAVAVLKPPTARAPTPPRAVPVPSTFIHERRSAFRASGKWVRPIPPPAARCPSSALPAQRGSSSPKRQ</sequence>
<proteinExistence type="predicted"/>